<dbReference type="EMBL" id="SRYE01000003">
    <property type="protein sequence ID" value="TGY62061.1"/>
    <property type="molecule type" value="Genomic_DNA"/>
</dbReference>
<dbReference type="PROSITE" id="PS50005">
    <property type="entry name" value="TPR"/>
    <property type="match status" value="2"/>
</dbReference>
<evidence type="ECO:0000313" key="6">
    <source>
        <dbReference type="EMBL" id="TGY62061.1"/>
    </source>
</evidence>
<dbReference type="Pfam" id="PF13432">
    <property type="entry name" value="TPR_16"/>
    <property type="match status" value="2"/>
</dbReference>
<dbReference type="InterPro" id="IPR011990">
    <property type="entry name" value="TPR-like_helical_dom_sf"/>
</dbReference>
<dbReference type="RefSeq" id="WP_136012544.1">
    <property type="nucleotide sequence ID" value="NZ_SRYE01000003.1"/>
</dbReference>
<dbReference type="Proteomes" id="UP000310263">
    <property type="component" value="Unassembled WGS sequence"/>
</dbReference>
<dbReference type="OrthoDB" id="3176473at2"/>
<dbReference type="SUPFAM" id="SSF48452">
    <property type="entry name" value="TPR-like"/>
    <property type="match status" value="1"/>
</dbReference>
<protein>
    <submittedName>
        <fullName evidence="6">Tetratricopeptide repeat protein</fullName>
    </submittedName>
</protein>
<evidence type="ECO:0000256" key="4">
    <source>
        <dbReference type="SAM" id="MobiDB-lite"/>
    </source>
</evidence>
<comment type="caution">
    <text evidence="6">The sequence shown here is derived from an EMBL/GenBank/DDBJ whole genome shotgun (WGS) entry which is preliminary data.</text>
</comment>
<feature type="transmembrane region" description="Helical" evidence="5">
    <location>
        <begin position="306"/>
        <end position="326"/>
    </location>
</feature>
<evidence type="ECO:0000256" key="1">
    <source>
        <dbReference type="ARBA" id="ARBA00022737"/>
    </source>
</evidence>
<feature type="repeat" description="TPR" evidence="3">
    <location>
        <begin position="144"/>
        <end position="177"/>
    </location>
</feature>
<dbReference type="PANTHER" id="PTHR44943:SF8">
    <property type="entry name" value="TPR REPEAT-CONTAINING PROTEIN MJ0263"/>
    <property type="match status" value="1"/>
</dbReference>
<keyword evidence="2 3" id="KW-0802">TPR repeat</keyword>
<evidence type="ECO:0000256" key="5">
    <source>
        <dbReference type="SAM" id="Phobius"/>
    </source>
</evidence>
<keyword evidence="5" id="KW-1133">Transmembrane helix</keyword>
<dbReference type="InterPro" id="IPR051685">
    <property type="entry name" value="Ycf3/AcsC/BcsC/TPR_MFPF"/>
</dbReference>
<keyword evidence="5" id="KW-0472">Membrane</keyword>
<evidence type="ECO:0000256" key="3">
    <source>
        <dbReference type="PROSITE-ProRule" id="PRU00339"/>
    </source>
</evidence>
<dbReference type="PANTHER" id="PTHR44943">
    <property type="entry name" value="CELLULOSE SYNTHASE OPERON PROTEIN C"/>
    <property type="match status" value="1"/>
</dbReference>
<dbReference type="InterPro" id="IPR019734">
    <property type="entry name" value="TPR_rpt"/>
</dbReference>
<organism evidence="6 7">
    <name type="scientific">Muricaecibacterium torontonense</name>
    <dbReference type="NCBI Taxonomy" id="3032871"/>
    <lineage>
        <taxon>Bacteria</taxon>
        <taxon>Bacillati</taxon>
        <taxon>Actinomycetota</taxon>
        <taxon>Coriobacteriia</taxon>
        <taxon>Coriobacteriales</taxon>
        <taxon>Atopobiaceae</taxon>
        <taxon>Muricaecibacterium</taxon>
    </lineage>
</organism>
<sequence>MDQQAYQAGRTAYMNGDYAMAVTMLSAAKNPGEIYGAADHMRGNALMKLGRYEEAAEAYAAALEDHSYGKAGALNTNRGRALAAAGQDGAAIAALTAAMADSSYTNQYKTKIALGKIYERQGQMREAGAAYRAAAIDENNPDPAVALLSLGRCFMELGRPVDAVEAYRTALDFSAPQTSQAQIYALLGEAFVAASRMQEALDAFNHATQDGSYNLTPAQRASYTAAQNAVAALTGQHGGETDAMLAAAGYGGSGAIDPLDPLGKSGEFIPSPEDTGFFEVSEQDLVAAEKKQAEQSRKKKHTGLKVAIIILVVLAVVGGGLGFAYWRGYGWPMAEDTVNELFYAKTDGTDTAAYLAPSLSDDQKKSIEAILPSNAQLKIDGIDRSTNSTTVACTATLPEGGSQAYTITLVRDGLGWKVSDVQLSFDSQSSATSGTTTTTGTVATGSDASSDAGSTGASDTSTAGSNAATPTN</sequence>
<evidence type="ECO:0000313" key="7">
    <source>
        <dbReference type="Proteomes" id="UP000310263"/>
    </source>
</evidence>
<keyword evidence="5" id="KW-0812">Transmembrane</keyword>
<gene>
    <name evidence="6" type="ORF">E5334_05130</name>
</gene>
<name>A0A4S2F4B5_9ACTN</name>
<evidence type="ECO:0000256" key="2">
    <source>
        <dbReference type="ARBA" id="ARBA00022803"/>
    </source>
</evidence>
<accession>A0A4S2F4B5</accession>
<dbReference type="AlphaFoldDB" id="A0A4S2F4B5"/>
<feature type="region of interest" description="Disordered" evidence="4">
    <location>
        <begin position="427"/>
        <end position="472"/>
    </location>
</feature>
<proteinExistence type="predicted"/>
<dbReference type="Gene3D" id="1.25.40.10">
    <property type="entry name" value="Tetratricopeptide repeat domain"/>
    <property type="match status" value="1"/>
</dbReference>
<dbReference type="SMART" id="SM00028">
    <property type="entry name" value="TPR"/>
    <property type="match status" value="4"/>
</dbReference>
<feature type="repeat" description="TPR" evidence="3">
    <location>
        <begin position="181"/>
        <end position="214"/>
    </location>
</feature>
<reference evidence="6 7" key="1">
    <citation type="submission" date="2019-04" db="EMBL/GenBank/DDBJ databases">
        <title>Microbes associate with the intestines of laboratory mice.</title>
        <authorList>
            <person name="Navarre W."/>
            <person name="Wong E."/>
            <person name="Huang K."/>
            <person name="Tropini C."/>
            <person name="Ng K."/>
            <person name="Yu B."/>
        </authorList>
    </citation>
    <scope>NUCLEOTIDE SEQUENCE [LARGE SCALE GENOMIC DNA]</scope>
    <source>
        <strain evidence="6 7">NM07_P-09</strain>
    </source>
</reference>
<keyword evidence="1" id="KW-0677">Repeat</keyword>
<keyword evidence="7" id="KW-1185">Reference proteome</keyword>